<protein>
    <recommendedName>
        <fullName evidence="2">HNH nuclease domain-containing protein</fullName>
    </recommendedName>
</protein>
<feature type="region of interest" description="Disordered" evidence="1">
    <location>
        <begin position="94"/>
        <end position="122"/>
    </location>
</feature>
<feature type="compositionally biased region" description="Basic and acidic residues" evidence="1">
    <location>
        <begin position="94"/>
        <end position="107"/>
    </location>
</feature>
<dbReference type="Gene3D" id="3.90.75.20">
    <property type="match status" value="1"/>
</dbReference>
<evidence type="ECO:0000313" key="4">
    <source>
        <dbReference type="Proteomes" id="UP000224898"/>
    </source>
</evidence>
<dbReference type="Pfam" id="PF13392">
    <property type="entry name" value="HNH_3"/>
    <property type="match status" value="1"/>
</dbReference>
<keyword evidence="4" id="KW-1185">Reference proteome</keyword>
<feature type="domain" description="HNH nuclease" evidence="2">
    <location>
        <begin position="75"/>
        <end position="115"/>
    </location>
</feature>
<dbReference type="InterPro" id="IPR003615">
    <property type="entry name" value="HNH_nuc"/>
</dbReference>
<proteinExistence type="predicted"/>
<name>A0A1J0GVZ5_9CAUD</name>
<dbReference type="GeneID" id="55601514"/>
<reference evidence="3 4" key="1">
    <citation type="submission" date="2016-09" db="EMBL/GenBank/DDBJ databases">
        <title>Complete Genome Sequence of Streptomyces 5a phage BRock.</title>
        <authorList>
            <person name="Crossman A."/>
            <person name="Baron S."/>
            <person name="Jamdagni P."/>
            <person name="Khatri P."/>
            <person name="Sharma D."/>
            <person name="Pandey M."/>
            <person name="Goyal S."/>
            <person name="Kumar S."/>
            <person name="Phogat A."/>
            <person name="Chawla G."/>
            <person name="Pasricha M."/>
            <person name="Gupta K."/>
            <person name="Bazzad D."/>
            <person name="Aggarwal V."/>
            <person name="Poughat A."/>
            <person name="Singh K."/>
            <person name="Rana P."/>
            <person name="Gautam R."/>
            <person name="Sharma V."/>
            <person name="Tyagi D."/>
            <person name="Shahi A."/>
            <person name="Jangra N."/>
            <person name="Malik M."/>
            <person name="Sidhu P.K."/>
            <person name="Malik S."/>
            <person name="Ghalyan Y."/>
            <person name="Sharma S.S."/>
            <person name="Malik A."/>
            <person name="Chuttani R."/>
            <person name="Bamal N."/>
            <person name="Bhadula D."/>
            <person name="Batra A."/>
            <person name="Temple L."/>
            <person name="Nehra K."/>
        </authorList>
    </citation>
    <scope>NUCLEOTIDE SEQUENCE [LARGE SCALE GENOMIC DNA]</scope>
</reference>
<dbReference type="Proteomes" id="UP000224898">
    <property type="component" value="Segment"/>
</dbReference>
<sequence length="148" mass="17135">MTKRKCSVKSCDRAHSAKGYCAKHYQQWYRTGDAGSKKYAADGEAQPYVNKDGYVVVPYQHDHPNSWRNGRMFEHVLIMSEQLGRPLTAEENVHHKNGIKDDNRPENLELWSKSQPSGQRVEDKVRWAKEILSLYEPTSLTHEGDYLE</sequence>
<evidence type="ECO:0000313" key="3">
    <source>
        <dbReference type="EMBL" id="APC46362.1"/>
    </source>
</evidence>
<evidence type="ECO:0000256" key="1">
    <source>
        <dbReference type="SAM" id="MobiDB-lite"/>
    </source>
</evidence>
<accession>A0A1J0GVZ5</accession>
<evidence type="ECO:0000259" key="2">
    <source>
        <dbReference type="Pfam" id="PF13392"/>
    </source>
</evidence>
<dbReference type="KEGG" id="vg:55601514"/>
<dbReference type="EMBL" id="KX925554">
    <property type="protein sequence ID" value="APC46362.1"/>
    <property type="molecule type" value="Genomic_DNA"/>
</dbReference>
<dbReference type="RefSeq" id="YP_009831825.1">
    <property type="nucleotide sequence ID" value="NC_048650.1"/>
</dbReference>
<organism evidence="3 4">
    <name type="scientific">Streptomyces phage BRock</name>
    <dbReference type="NCBI Taxonomy" id="1913591"/>
    <lineage>
        <taxon>Viruses</taxon>
        <taxon>Duplodnaviria</taxon>
        <taxon>Heunggongvirae</taxon>
        <taxon>Uroviricota</taxon>
        <taxon>Caudoviricetes</taxon>
        <taxon>Borockvirus</taxon>
        <taxon>Borockvirus brock</taxon>
    </lineage>
</organism>
<dbReference type="InterPro" id="IPR044925">
    <property type="entry name" value="His-Me_finger_sf"/>
</dbReference>
<dbReference type="SUPFAM" id="SSF54060">
    <property type="entry name" value="His-Me finger endonucleases"/>
    <property type="match status" value="1"/>
</dbReference>